<feature type="compositionally biased region" description="Basic and acidic residues" evidence="2">
    <location>
        <begin position="63"/>
        <end position="73"/>
    </location>
</feature>
<feature type="compositionally biased region" description="Polar residues" evidence="2">
    <location>
        <begin position="75"/>
        <end position="87"/>
    </location>
</feature>
<feature type="compositionally biased region" description="Basic and acidic residues" evidence="2">
    <location>
        <begin position="430"/>
        <end position="452"/>
    </location>
</feature>
<dbReference type="VEuPathDB" id="ToxoDB:CSUI_002847"/>
<evidence type="ECO:0000256" key="2">
    <source>
        <dbReference type="SAM" id="MobiDB-lite"/>
    </source>
</evidence>
<dbReference type="Proteomes" id="UP000221165">
    <property type="component" value="Unassembled WGS sequence"/>
</dbReference>
<evidence type="ECO:0000313" key="4">
    <source>
        <dbReference type="Proteomes" id="UP000221165"/>
    </source>
</evidence>
<feature type="region of interest" description="Disordered" evidence="2">
    <location>
        <begin position="489"/>
        <end position="531"/>
    </location>
</feature>
<feature type="compositionally biased region" description="Low complexity" evidence="2">
    <location>
        <begin position="504"/>
        <end position="525"/>
    </location>
</feature>
<evidence type="ECO:0000256" key="1">
    <source>
        <dbReference type="SAM" id="Coils"/>
    </source>
</evidence>
<feature type="region of interest" description="Disordered" evidence="2">
    <location>
        <begin position="624"/>
        <end position="648"/>
    </location>
</feature>
<dbReference type="RefSeq" id="XP_067924978.1">
    <property type="nucleotide sequence ID" value="XM_068063046.1"/>
</dbReference>
<feature type="region of interest" description="Disordered" evidence="2">
    <location>
        <begin position="60"/>
        <end position="87"/>
    </location>
</feature>
<gene>
    <name evidence="3" type="ORF">CSUI_002847</name>
</gene>
<dbReference type="AlphaFoldDB" id="A0A2C6L7A2"/>
<proteinExistence type="predicted"/>
<keyword evidence="4" id="KW-1185">Reference proteome</keyword>
<feature type="region of interest" description="Disordered" evidence="2">
    <location>
        <begin position="412"/>
        <end position="455"/>
    </location>
</feature>
<reference evidence="3 4" key="1">
    <citation type="journal article" date="2017" name="Int. J. Parasitol.">
        <title>The genome of the protozoan parasite Cystoisospora suis and a reverse vaccinology approach to identify vaccine candidates.</title>
        <authorList>
            <person name="Palmieri N."/>
            <person name="Shrestha A."/>
            <person name="Ruttkowski B."/>
            <person name="Beck T."/>
            <person name="Vogl C."/>
            <person name="Tomley F."/>
            <person name="Blake D.P."/>
            <person name="Joachim A."/>
        </authorList>
    </citation>
    <scope>NUCLEOTIDE SEQUENCE [LARGE SCALE GENOMIC DNA]</scope>
    <source>
        <strain evidence="3 4">Wien I</strain>
    </source>
</reference>
<organism evidence="3 4">
    <name type="scientific">Cystoisospora suis</name>
    <dbReference type="NCBI Taxonomy" id="483139"/>
    <lineage>
        <taxon>Eukaryota</taxon>
        <taxon>Sar</taxon>
        <taxon>Alveolata</taxon>
        <taxon>Apicomplexa</taxon>
        <taxon>Conoidasida</taxon>
        <taxon>Coccidia</taxon>
        <taxon>Eucoccidiorida</taxon>
        <taxon>Eimeriorina</taxon>
        <taxon>Sarcocystidae</taxon>
        <taxon>Cystoisospora</taxon>
    </lineage>
</organism>
<evidence type="ECO:0000313" key="3">
    <source>
        <dbReference type="EMBL" id="PHJ23302.1"/>
    </source>
</evidence>
<protein>
    <submittedName>
        <fullName evidence="3">Uncharacterized protein</fullName>
    </submittedName>
</protein>
<dbReference type="EMBL" id="MIGC01001208">
    <property type="protein sequence ID" value="PHJ23302.1"/>
    <property type="molecule type" value="Genomic_DNA"/>
</dbReference>
<dbReference type="OrthoDB" id="330571at2759"/>
<keyword evidence="1" id="KW-0175">Coiled coil</keyword>
<comment type="caution">
    <text evidence="3">The sequence shown here is derived from an EMBL/GenBank/DDBJ whole genome shotgun (WGS) entry which is preliminary data.</text>
</comment>
<feature type="compositionally biased region" description="Basic and acidic residues" evidence="2">
    <location>
        <begin position="467"/>
        <end position="483"/>
    </location>
</feature>
<name>A0A2C6L7A2_9APIC</name>
<accession>A0A2C6L7A2</accession>
<dbReference type="GeneID" id="94426257"/>
<feature type="region of interest" description="Disordered" evidence="2">
    <location>
        <begin position="141"/>
        <end position="202"/>
    </location>
</feature>
<sequence length="896" mass="98796">MSGIVPYIRRARSSCTRNSFTSTAPGKCLCLFAVVALLLLQTNGLHQPMAGAVSVRSSAAQKEAAETGPDRSRSRQSGSAQHVSGPNWTAHTVSFRTGAMRDLLESLLMADNAETLRVVLAEDTYPGFKVGLRNDFAESEKVTAAQKHRPQERSNSDKVLQANLSPGRAVTKTGSETAADETRTRRSHEKHGLPGGGLDPSEQRRIWDELRGLLADAKHHQEALKREWKRYDSLEAARLDLMEKHERQRSAARIQRSQLEEIGSEFQKRLENLQEIYTILETRSKAFTFVRAPRAPQDVRLGEPRGTEEHTPLDTLSEAGAIPRDESHQQAATDADSRSGNVLATMSTGEALELVKSLQELHREQRLLADFLAPLVSVQASRVMEQHRDVPSQWGISEAHMRHTRKGLYSAVSHIKKSPPRRVQGSLGDTRQKRAYAERSGSVREKPSRAEQPEESWVLQYGMSSEQHSHEGHSFQRQKEHLSNSKLGARADDSEGVARPSPPLSSSSSSSSPLSSTASCSPSPSHTLSARKGRRAVYGGFEALDDPPETVAAALVRFLSPPFAASAVSGLIQGRTRSRTQGKGGLAEATGGGKPEWLTDVTIFADAKLNEILEQEALAFELAPSNADASNTPEPDRGVKGRRPSPALAAVRRAETATAQADYFDRVEVLGPAGAKKKPLVGTVQEIIFQYAFDNVPLEHKRLLWREFLQAQLDDRGYDIELPEEPPTASVDPEGDYVTDYTLATEQKSHRRTTILDEMAWLADTGVGHGQTAEQMPNGLFQSVVEDELTRVPADGGELESDDTIPRVTLEELEELTRLGEEKEKLFPYWKAISKEVSASQLLEAIGLRRDFDLGTDAFSLWEESFESYSEDAELSQGDGEEDPLGWLWDIEFVAL</sequence>
<feature type="region of interest" description="Disordered" evidence="2">
    <location>
        <begin position="464"/>
        <end position="483"/>
    </location>
</feature>
<feature type="coiled-coil region" evidence="1">
    <location>
        <begin position="242"/>
        <end position="276"/>
    </location>
</feature>